<dbReference type="AlphaFoldDB" id="A0A4P9Y1N5"/>
<evidence type="ECO:0000256" key="6">
    <source>
        <dbReference type="ARBA" id="ARBA00022703"/>
    </source>
</evidence>
<keyword evidence="7" id="KW-0547">Nucleotide-binding</keyword>
<dbReference type="GO" id="GO:0005634">
    <property type="term" value="C:nucleus"/>
    <property type="evidence" value="ECO:0007669"/>
    <property type="project" value="UniProtKB-SubCell"/>
</dbReference>
<evidence type="ECO:0000256" key="10">
    <source>
        <dbReference type="ARBA" id="ARBA00023242"/>
    </source>
</evidence>
<dbReference type="EC" id="2.3.2.23" evidence="3"/>
<dbReference type="SMART" id="SM00212">
    <property type="entry name" value="UBCc"/>
    <property type="match status" value="2"/>
</dbReference>
<dbReference type="GO" id="GO:0004869">
    <property type="term" value="F:cysteine-type endopeptidase inhibitor activity"/>
    <property type="evidence" value="ECO:0007669"/>
    <property type="project" value="TreeGrafter"/>
</dbReference>
<dbReference type="CDD" id="cd00195">
    <property type="entry name" value="UBCc_UEV"/>
    <property type="match status" value="1"/>
</dbReference>
<evidence type="ECO:0000256" key="13">
    <source>
        <dbReference type="ARBA" id="ARBA00042316"/>
    </source>
</evidence>
<dbReference type="GO" id="GO:0043066">
    <property type="term" value="P:negative regulation of apoptotic process"/>
    <property type="evidence" value="ECO:0007669"/>
    <property type="project" value="TreeGrafter"/>
</dbReference>
<evidence type="ECO:0000256" key="8">
    <source>
        <dbReference type="ARBA" id="ARBA00022786"/>
    </source>
</evidence>
<evidence type="ECO:0000256" key="11">
    <source>
        <dbReference type="ARBA" id="ARBA00039894"/>
    </source>
</evidence>
<dbReference type="GO" id="GO:0005737">
    <property type="term" value="C:cytoplasm"/>
    <property type="evidence" value="ECO:0007669"/>
    <property type="project" value="UniProtKB-SubCell"/>
</dbReference>
<dbReference type="InterPro" id="IPR000608">
    <property type="entry name" value="UBC"/>
</dbReference>
<keyword evidence="4" id="KW-0963">Cytoplasm</keyword>
<dbReference type="PANTHER" id="PTHR46116:SF26">
    <property type="entry name" value="UBIQUITIN-CONJUGATING ENZYME E2 Z"/>
    <property type="match status" value="1"/>
</dbReference>
<dbReference type="Gene3D" id="3.10.110.10">
    <property type="entry name" value="Ubiquitin Conjugating Enzyme"/>
    <property type="match status" value="2"/>
</dbReference>
<gene>
    <name evidence="16" type="ORF">BJ684DRAFT_11470</name>
</gene>
<keyword evidence="10" id="KW-0539">Nucleus</keyword>
<reference evidence="17" key="1">
    <citation type="journal article" date="2018" name="Nat. Microbiol.">
        <title>Leveraging single-cell genomics to expand the fungal tree of life.</title>
        <authorList>
            <person name="Ahrendt S.R."/>
            <person name="Quandt C.A."/>
            <person name="Ciobanu D."/>
            <person name="Clum A."/>
            <person name="Salamov A."/>
            <person name="Andreopoulos B."/>
            <person name="Cheng J.F."/>
            <person name="Woyke T."/>
            <person name="Pelin A."/>
            <person name="Henrissat B."/>
            <person name="Reynolds N.K."/>
            <person name="Benny G.L."/>
            <person name="Smith M.E."/>
            <person name="James T.Y."/>
            <person name="Grigoriev I.V."/>
        </authorList>
    </citation>
    <scope>NUCLEOTIDE SEQUENCE [LARGE SCALE GENOMIC DNA]</scope>
</reference>
<evidence type="ECO:0000313" key="17">
    <source>
        <dbReference type="Proteomes" id="UP000267251"/>
    </source>
</evidence>
<evidence type="ECO:0000256" key="1">
    <source>
        <dbReference type="ARBA" id="ARBA00004123"/>
    </source>
</evidence>
<evidence type="ECO:0000256" key="3">
    <source>
        <dbReference type="ARBA" id="ARBA00012486"/>
    </source>
</evidence>
<evidence type="ECO:0000313" key="16">
    <source>
        <dbReference type="EMBL" id="RKP12442.1"/>
    </source>
</evidence>
<dbReference type="OrthoDB" id="1926878at2759"/>
<dbReference type="InterPro" id="IPR016135">
    <property type="entry name" value="UBQ-conjugating_enzyme/RWD"/>
</dbReference>
<feature type="domain" description="UBC core" evidence="15">
    <location>
        <begin position="4"/>
        <end position="168"/>
    </location>
</feature>
<keyword evidence="9" id="KW-0067">ATP-binding</keyword>
<evidence type="ECO:0000256" key="5">
    <source>
        <dbReference type="ARBA" id="ARBA00022679"/>
    </source>
</evidence>
<dbReference type="SUPFAM" id="SSF54495">
    <property type="entry name" value="UBC-like"/>
    <property type="match status" value="2"/>
</dbReference>
<keyword evidence="5" id="KW-0808">Transferase</keyword>
<organism evidence="16 17">
    <name type="scientific">Piptocephalis cylindrospora</name>
    <dbReference type="NCBI Taxonomy" id="1907219"/>
    <lineage>
        <taxon>Eukaryota</taxon>
        <taxon>Fungi</taxon>
        <taxon>Fungi incertae sedis</taxon>
        <taxon>Zoopagomycota</taxon>
        <taxon>Zoopagomycotina</taxon>
        <taxon>Zoopagomycetes</taxon>
        <taxon>Zoopagales</taxon>
        <taxon>Piptocephalidaceae</taxon>
        <taxon>Piptocephalis</taxon>
    </lineage>
</organism>
<proteinExistence type="predicted"/>
<feature type="domain" description="UBC core" evidence="15">
    <location>
        <begin position="287"/>
        <end position="436"/>
    </location>
</feature>
<evidence type="ECO:0000256" key="9">
    <source>
        <dbReference type="ARBA" id="ARBA00022840"/>
    </source>
</evidence>
<dbReference type="Proteomes" id="UP000267251">
    <property type="component" value="Unassembled WGS sequence"/>
</dbReference>
<dbReference type="PROSITE" id="PS50127">
    <property type="entry name" value="UBC_2"/>
    <property type="match status" value="2"/>
</dbReference>
<dbReference type="CDD" id="cd23809">
    <property type="entry name" value="UBCc_UBE2Z"/>
    <property type="match status" value="1"/>
</dbReference>
<comment type="subcellular location">
    <subcellularLocation>
        <location evidence="2">Cytoplasm</location>
    </subcellularLocation>
    <subcellularLocation>
        <location evidence="1">Nucleus</location>
    </subcellularLocation>
</comment>
<evidence type="ECO:0000256" key="2">
    <source>
        <dbReference type="ARBA" id="ARBA00004496"/>
    </source>
</evidence>
<dbReference type="Pfam" id="PF00179">
    <property type="entry name" value="UQ_con"/>
    <property type="match status" value="2"/>
</dbReference>
<dbReference type="GO" id="GO:0061631">
    <property type="term" value="F:ubiquitin conjugating enzyme activity"/>
    <property type="evidence" value="ECO:0007669"/>
    <property type="project" value="UniProtKB-EC"/>
</dbReference>
<sequence length="439" mass="50028">MSGQATMRLQRELRDCRQSLGNQIFVRWDDRDITRCRALITGPPGTPYAHGFFEFSLKFPPTYPSSPPKVEILTTNGGRTRFNPNLYAQGKVCLSILGTWGGKESEQWSSAHGITSVLISIQSLMSENPYENEPGYGKDEKRPRDESAPELMKAYNLKIAHETIRVSVCGRIEHILGLSKYSILSGATAVSGNSDDGGLAKVFDDQVKRLFLWYVSEYRACVERGRRSVQDGERFRRMPFEMASNIMMGSFAWSNLQTRLNKLSQILLEEPKGWIRESKDWLVRDITSASNLREQYLQVRGGQEGLEGLDVELDEGNPFVWNVTIFGSPMSHYDGGMFKGKMVFHAEFPDILPRFLFYTPIYNPHVTTDGVPYYMVEKEDSVRDHLQALVSLFSSDPMPDPSTHVNKAAAVLYFGNKEERKQYMRNTRRCAARSMEEEY</sequence>
<dbReference type="GO" id="GO:0006915">
    <property type="term" value="P:apoptotic process"/>
    <property type="evidence" value="ECO:0007669"/>
    <property type="project" value="UniProtKB-KW"/>
</dbReference>
<keyword evidence="6" id="KW-0053">Apoptosis</keyword>
<keyword evidence="17" id="KW-1185">Reference proteome</keyword>
<evidence type="ECO:0000256" key="7">
    <source>
        <dbReference type="ARBA" id="ARBA00022741"/>
    </source>
</evidence>
<evidence type="ECO:0000256" key="12">
    <source>
        <dbReference type="ARBA" id="ARBA00041798"/>
    </source>
</evidence>
<dbReference type="PANTHER" id="PTHR46116">
    <property type="entry name" value="(E3-INDEPENDENT) E2 UBIQUITIN-CONJUGATING ENZYME"/>
    <property type="match status" value="1"/>
</dbReference>
<dbReference type="EMBL" id="KZ988331">
    <property type="protein sequence ID" value="RKP12442.1"/>
    <property type="molecule type" value="Genomic_DNA"/>
</dbReference>
<protein>
    <recommendedName>
        <fullName evidence="11">Ubiquitin-conjugating enzyme E2 Z</fullName>
        <ecNumber evidence="3">2.3.2.23</ecNumber>
    </recommendedName>
    <alternativeName>
        <fullName evidence="12">E2 ubiquitin-conjugating enzyme Z</fullName>
    </alternativeName>
    <alternativeName>
        <fullName evidence="14">Ubiquitin carrier protein Z</fullName>
    </alternativeName>
    <alternativeName>
        <fullName evidence="13">Ubiquitin-protein ligase Z</fullName>
    </alternativeName>
</protein>
<accession>A0A4P9Y1N5</accession>
<evidence type="ECO:0000256" key="14">
    <source>
        <dbReference type="ARBA" id="ARBA00042401"/>
    </source>
</evidence>
<evidence type="ECO:0000256" key="4">
    <source>
        <dbReference type="ARBA" id="ARBA00022490"/>
    </source>
</evidence>
<dbReference type="GO" id="GO:0005524">
    <property type="term" value="F:ATP binding"/>
    <property type="evidence" value="ECO:0007669"/>
    <property type="project" value="UniProtKB-KW"/>
</dbReference>
<name>A0A4P9Y1N5_9FUNG</name>
<evidence type="ECO:0000259" key="15">
    <source>
        <dbReference type="PROSITE" id="PS50127"/>
    </source>
</evidence>
<keyword evidence="8" id="KW-0833">Ubl conjugation pathway</keyword>